<proteinExistence type="predicted"/>
<dbReference type="Proteomes" id="UP000035081">
    <property type="component" value="Chromosome"/>
</dbReference>
<name>W5YVE7_9GAMM</name>
<sequence>MLKCSYPRQRLFGHRQQVVTISTQHQTLRLTPKKPEAKIIL</sequence>
<dbReference type="EMBL" id="CP007152">
    <property type="protein sequence ID" value="AHI33025.1"/>
    <property type="molecule type" value="Genomic_DNA"/>
</dbReference>
<reference evidence="1 2" key="1">
    <citation type="journal article" date="2014" name="Genome Announc.">
        <title>Draft Genome Sequences of Marinobacter similis A3d10T and Marinobacter salarius R9SW1T.</title>
        <authorList>
            <person name="Ivanova E.P."/>
            <person name="Ng H.J."/>
            <person name="Webb H.K."/>
            <person name="Feng G."/>
            <person name="Oshima K."/>
            <person name="Hattori M."/>
            <person name="Ohkuma M."/>
            <person name="Sergeev A.F."/>
            <person name="Mikhailov V.V."/>
            <person name="Crawford R.J."/>
            <person name="Sawabe T."/>
        </authorList>
    </citation>
    <scope>NUCLEOTIDE SEQUENCE [LARGE SCALE GENOMIC DNA]</scope>
    <source>
        <strain evidence="2">A3d10 and R9SW1</strain>
    </source>
</reference>
<gene>
    <name evidence="1" type="ORF">AU15_05185</name>
</gene>
<evidence type="ECO:0000313" key="2">
    <source>
        <dbReference type="Proteomes" id="UP000035081"/>
    </source>
</evidence>
<dbReference type="AlphaFoldDB" id="W5YVE7"/>
<dbReference type="KEGG" id="msr:AU15_05185"/>
<protein>
    <submittedName>
        <fullName evidence="1">Uncharacterized protein</fullName>
    </submittedName>
</protein>
<accession>W5YVE7</accession>
<organism evidence="1 2">
    <name type="scientific">Marinobacter salarius</name>
    <dbReference type="NCBI Taxonomy" id="1420917"/>
    <lineage>
        <taxon>Bacteria</taxon>
        <taxon>Pseudomonadati</taxon>
        <taxon>Pseudomonadota</taxon>
        <taxon>Gammaproteobacteria</taxon>
        <taxon>Pseudomonadales</taxon>
        <taxon>Marinobacteraceae</taxon>
        <taxon>Marinobacter</taxon>
    </lineage>
</organism>
<evidence type="ECO:0000313" key="1">
    <source>
        <dbReference type="EMBL" id="AHI33025.1"/>
    </source>
</evidence>
<dbReference type="HOGENOM" id="CLU_3272523_0_0_6"/>